<dbReference type="FunFam" id="3.40.930.10:FF:000020">
    <property type="entry name" value="Anion exchange protein"/>
    <property type="match status" value="1"/>
</dbReference>
<protein>
    <recommendedName>
        <fullName evidence="1">Band 3 cytoplasmic domain-containing protein</fullName>
    </recommendedName>
</protein>
<dbReference type="GO" id="GO:0008509">
    <property type="term" value="F:monoatomic anion transmembrane transporter activity"/>
    <property type="evidence" value="ECO:0007669"/>
    <property type="project" value="InterPro"/>
</dbReference>
<dbReference type="InterPro" id="IPR003020">
    <property type="entry name" value="HCO3_transpt_euk"/>
</dbReference>
<dbReference type="PANTHER" id="PTHR11453">
    <property type="entry name" value="ANION EXCHANGE PROTEIN"/>
    <property type="match status" value="1"/>
</dbReference>
<organism evidence="2 3">
    <name type="scientific">Petrolisthes manimaculis</name>
    <dbReference type="NCBI Taxonomy" id="1843537"/>
    <lineage>
        <taxon>Eukaryota</taxon>
        <taxon>Metazoa</taxon>
        <taxon>Ecdysozoa</taxon>
        <taxon>Arthropoda</taxon>
        <taxon>Crustacea</taxon>
        <taxon>Multicrustacea</taxon>
        <taxon>Malacostraca</taxon>
        <taxon>Eumalacostraca</taxon>
        <taxon>Eucarida</taxon>
        <taxon>Decapoda</taxon>
        <taxon>Pleocyemata</taxon>
        <taxon>Anomura</taxon>
        <taxon>Galatheoidea</taxon>
        <taxon>Porcellanidae</taxon>
        <taxon>Petrolisthes</taxon>
    </lineage>
</organism>
<evidence type="ECO:0000313" key="3">
    <source>
        <dbReference type="Proteomes" id="UP001292094"/>
    </source>
</evidence>
<dbReference type="GO" id="GO:0015701">
    <property type="term" value="P:bicarbonate transport"/>
    <property type="evidence" value="ECO:0007669"/>
    <property type="project" value="TreeGrafter"/>
</dbReference>
<dbReference type="Proteomes" id="UP001292094">
    <property type="component" value="Unassembled WGS sequence"/>
</dbReference>
<dbReference type="AlphaFoldDB" id="A0AAE1NN88"/>
<evidence type="ECO:0000259" key="1">
    <source>
        <dbReference type="Pfam" id="PF07565"/>
    </source>
</evidence>
<dbReference type="GO" id="GO:0005452">
    <property type="term" value="F:solute:inorganic anion antiporter activity"/>
    <property type="evidence" value="ECO:0007669"/>
    <property type="project" value="InterPro"/>
</dbReference>
<dbReference type="EMBL" id="JAWZYT010004893">
    <property type="protein sequence ID" value="KAK4292240.1"/>
    <property type="molecule type" value="Genomic_DNA"/>
</dbReference>
<feature type="domain" description="Band 3 cytoplasmic" evidence="1">
    <location>
        <begin position="1"/>
        <end position="89"/>
    </location>
</feature>
<dbReference type="InterPro" id="IPR016152">
    <property type="entry name" value="PTrfase/Anion_transptr"/>
</dbReference>
<proteinExistence type="predicted"/>
<reference evidence="2" key="1">
    <citation type="submission" date="2023-11" db="EMBL/GenBank/DDBJ databases">
        <title>Genome assemblies of two species of porcelain crab, Petrolisthes cinctipes and Petrolisthes manimaculis (Anomura: Porcellanidae).</title>
        <authorList>
            <person name="Angst P."/>
        </authorList>
    </citation>
    <scope>NUCLEOTIDE SEQUENCE</scope>
    <source>
        <strain evidence="2">PB745_02</strain>
        <tissue evidence="2">Gill</tissue>
    </source>
</reference>
<keyword evidence="3" id="KW-1185">Reference proteome</keyword>
<comment type="caution">
    <text evidence="2">The sequence shown here is derived from an EMBL/GenBank/DDBJ whole genome shotgun (WGS) entry which is preliminary data.</text>
</comment>
<name>A0AAE1NN88_9EUCA</name>
<dbReference type="InterPro" id="IPR013769">
    <property type="entry name" value="Band3_cytoplasmic_dom"/>
</dbReference>
<accession>A0AAE1NN88</accession>
<dbReference type="GO" id="GO:0005886">
    <property type="term" value="C:plasma membrane"/>
    <property type="evidence" value="ECO:0007669"/>
    <property type="project" value="TreeGrafter"/>
</dbReference>
<gene>
    <name evidence="2" type="ORF">Pmani_034991</name>
</gene>
<dbReference type="Pfam" id="PF07565">
    <property type="entry name" value="Band_3_cyto"/>
    <property type="match status" value="1"/>
</dbReference>
<dbReference type="PANTHER" id="PTHR11453:SF47">
    <property type="entry name" value="ANION EXCHANGE PROTEIN"/>
    <property type="match status" value="1"/>
</dbReference>
<dbReference type="GO" id="GO:0051453">
    <property type="term" value="P:regulation of intracellular pH"/>
    <property type="evidence" value="ECO:0007669"/>
    <property type="project" value="TreeGrafter"/>
</dbReference>
<sequence>MKKIPEGAEATAVLVGAVDFLKQPTIAFVRLAEGVMMENWVEVPIPVRFMFVLLGPFHGEMDYHEVGRSISTLMSDKGFHEVAYRAHTHTRAAPLRHQRIPQFLDRTPTVRLE</sequence>
<dbReference type="Gene3D" id="3.40.930.10">
    <property type="entry name" value="Mannitol-specific EII, Chain A"/>
    <property type="match status" value="1"/>
</dbReference>
<evidence type="ECO:0000313" key="2">
    <source>
        <dbReference type="EMBL" id="KAK4292240.1"/>
    </source>
</evidence>
<dbReference type="SUPFAM" id="SSF55804">
    <property type="entry name" value="Phoshotransferase/anion transport protein"/>
    <property type="match status" value="1"/>
</dbReference>